<name>A0ABW9CQ88_9BURK</name>
<organism evidence="1 2">
    <name type="scientific">Caballeronia jiangsuensis</name>
    <dbReference type="NCBI Taxonomy" id="1458357"/>
    <lineage>
        <taxon>Bacteria</taxon>
        <taxon>Pseudomonadati</taxon>
        <taxon>Pseudomonadota</taxon>
        <taxon>Betaproteobacteria</taxon>
        <taxon>Burkholderiales</taxon>
        <taxon>Burkholderiaceae</taxon>
        <taxon>Caballeronia</taxon>
    </lineage>
</organism>
<comment type="caution">
    <text evidence="1">The sequence shown here is derived from an EMBL/GenBank/DDBJ whole genome shotgun (WGS) entry which is preliminary data.</text>
</comment>
<reference evidence="1 2" key="1">
    <citation type="journal article" date="2024" name="Chem. Sci.">
        <title>Discovery of megapolipeptins by genome mining of a Burkholderiales bacteria collection.</title>
        <authorList>
            <person name="Paulo B.S."/>
            <person name="Recchia M.J.J."/>
            <person name="Lee S."/>
            <person name="Fergusson C.H."/>
            <person name="Romanowski S.B."/>
            <person name="Hernandez A."/>
            <person name="Krull N."/>
            <person name="Liu D.Y."/>
            <person name="Cavanagh H."/>
            <person name="Bos A."/>
            <person name="Gray C.A."/>
            <person name="Murphy B.T."/>
            <person name="Linington R.G."/>
            <person name="Eustaquio A.S."/>
        </authorList>
    </citation>
    <scope>NUCLEOTIDE SEQUENCE [LARGE SCALE GENOMIC DNA]</scope>
    <source>
        <strain evidence="1 2">RL17-374-BIF-D</strain>
    </source>
</reference>
<keyword evidence="2" id="KW-1185">Reference proteome</keyword>
<dbReference type="RefSeq" id="WP_408162753.1">
    <property type="nucleotide sequence ID" value="NZ_JAQQDB010000026.1"/>
</dbReference>
<evidence type="ECO:0008006" key="3">
    <source>
        <dbReference type="Google" id="ProtNLM"/>
    </source>
</evidence>
<protein>
    <recommendedName>
        <fullName evidence="3">Transposase Tn5 dimerisation domain-containing protein</fullName>
    </recommendedName>
</protein>
<proteinExistence type="predicted"/>
<dbReference type="EMBL" id="JAQQDB010000026">
    <property type="protein sequence ID" value="MFM0520741.1"/>
    <property type="molecule type" value="Genomic_DNA"/>
</dbReference>
<sequence length="129" mass="14647">MKLVTMEYPWHPLHGQQLQVVRRKGRGATEVIHVEATQPSKRRIVPPKLFSFCPVADSFSLNGARCIAAYTTTLPARLPTLTQVVLWIAKLGGYLARKHGRPPGPTVMWRGFLALHEITAMYRIFRQNE</sequence>
<dbReference type="Gene3D" id="1.10.740.10">
    <property type="entry name" value="Transferase Inhibitor Protein From Tn5, Chain"/>
    <property type="match status" value="1"/>
</dbReference>
<evidence type="ECO:0000313" key="1">
    <source>
        <dbReference type="EMBL" id="MFM0520741.1"/>
    </source>
</evidence>
<evidence type="ECO:0000313" key="2">
    <source>
        <dbReference type="Proteomes" id="UP001629462"/>
    </source>
</evidence>
<dbReference type="SUPFAM" id="SSF53098">
    <property type="entry name" value="Ribonuclease H-like"/>
    <property type="match status" value="1"/>
</dbReference>
<accession>A0ABW9CQ88</accession>
<gene>
    <name evidence="1" type="ORF">PQR08_25255</name>
</gene>
<dbReference type="Proteomes" id="UP001629462">
    <property type="component" value="Unassembled WGS sequence"/>
</dbReference>
<dbReference type="InterPro" id="IPR012337">
    <property type="entry name" value="RNaseH-like_sf"/>
</dbReference>
<dbReference type="InterPro" id="IPR014737">
    <property type="entry name" value="Transposase_Tn5-like_C"/>
</dbReference>